<comment type="caution">
    <text evidence="3">The sequence shown here is derived from an EMBL/GenBank/DDBJ whole genome shotgun (WGS) entry which is preliminary data.</text>
</comment>
<evidence type="ECO:0000313" key="4">
    <source>
        <dbReference type="Proteomes" id="UP001375240"/>
    </source>
</evidence>
<evidence type="ECO:0000313" key="3">
    <source>
        <dbReference type="EMBL" id="KAK6346653.1"/>
    </source>
</evidence>
<organism evidence="3 4">
    <name type="scientific">Orbilia brochopaga</name>
    <dbReference type="NCBI Taxonomy" id="3140254"/>
    <lineage>
        <taxon>Eukaryota</taxon>
        <taxon>Fungi</taxon>
        <taxon>Dikarya</taxon>
        <taxon>Ascomycota</taxon>
        <taxon>Pezizomycotina</taxon>
        <taxon>Orbiliomycetes</taxon>
        <taxon>Orbiliales</taxon>
        <taxon>Orbiliaceae</taxon>
        <taxon>Orbilia</taxon>
    </lineage>
</organism>
<feature type="signal peptide" evidence="2">
    <location>
        <begin position="1"/>
        <end position="21"/>
    </location>
</feature>
<feature type="chain" id="PRO_5043463089" evidence="2">
    <location>
        <begin position="22"/>
        <end position="318"/>
    </location>
</feature>
<proteinExistence type="predicted"/>
<dbReference type="EMBL" id="JAVHNQ010000005">
    <property type="protein sequence ID" value="KAK6346653.1"/>
    <property type="molecule type" value="Genomic_DNA"/>
</dbReference>
<keyword evidence="2" id="KW-0732">Signal</keyword>
<accession>A0AAV9UU67</accession>
<feature type="region of interest" description="Disordered" evidence="1">
    <location>
        <begin position="281"/>
        <end position="318"/>
    </location>
</feature>
<reference evidence="3 4" key="1">
    <citation type="submission" date="2019-10" db="EMBL/GenBank/DDBJ databases">
        <authorList>
            <person name="Palmer J.M."/>
        </authorList>
    </citation>
    <scope>NUCLEOTIDE SEQUENCE [LARGE SCALE GENOMIC DNA]</scope>
    <source>
        <strain evidence="3 4">TWF696</strain>
    </source>
</reference>
<dbReference type="AlphaFoldDB" id="A0AAV9UU67"/>
<protein>
    <submittedName>
        <fullName evidence="3">Uncharacterized protein</fullName>
    </submittedName>
</protein>
<dbReference type="Proteomes" id="UP001375240">
    <property type="component" value="Unassembled WGS sequence"/>
</dbReference>
<gene>
    <name evidence="3" type="ORF">TWF696_006772</name>
</gene>
<evidence type="ECO:0000256" key="2">
    <source>
        <dbReference type="SAM" id="SignalP"/>
    </source>
</evidence>
<sequence length="318" mass="36304">MRPPAYYIWLTICLTIEFTKADWTDSIVKDWPEAGRRICLNKDYTNETRWGDLTAGCLDYELLDSGVAAGPSMGERFLDAPTFDYSTRTNPLWKVSGDVKAPTPGITDSSLGQIYQDYLVTISLIKSTSFDVNGTDACLWWWEKPTDYKPGDQTWDRQTQQALGIIYIYDCDNSPENLPSQQFVWRAYSDYWSKDGPDGKKVDINLMFAASSNAEHYCDRELDMWNIPEDQWETFINDNKIPTPLPAVNFRGLVWGCGKWFNWSTLEKYVDDDGMTLNDIPEAPLKNRTFGGGRPVRSSGKKGKPNPKQGRGMGRLRY</sequence>
<name>A0AAV9UU67_9PEZI</name>
<keyword evidence="4" id="KW-1185">Reference proteome</keyword>
<evidence type="ECO:0000256" key="1">
    <source>
        <dbReference type="SAM" id="MobiDB-lite"/>
    </source>
</evidence>